<comment type="similarity">
    <text evidence="3 10">Belongs to the PurH family.</text>
</comment>
<evidence type="ECO:0000256" key="9">
    <source>
        <dbReference type="ARBA" id="ARBA00050687"/>
    </source>
</evidence>
<dbReference type="Gene3D" id="3.40.50.1380">
    <property type="entry name" value="Methylglyoxal synthase-like domain"/>
    <property type="match status" value="1"/>
</dbReference>
<evidence type="ECO:0000256" key="6">
    <source>
        <dbReference type="ARBA" id="ARBA00022801"/>
    </source>
</evidence>
<comment type="pathway">
    <text evidence="1 10">Purine metabolism; IMP biosynthesis via de novo pathway; IMP from 5-formamido-1-(5-phospho-D-ribosyl)imidazole-4-carboxamide: step 1/1.</text>
</comment>
<comment type="catalytic activity">
    <reaction evidence="9 10">
        <text>IMP + H2O = 5-formamido-1-(5-phospho-D-ribosyl)imidazole-4-carboxamide</text>
        <dbReference type="Rhea" id="RHEA:18445"/>
        <dbReference type="ChEBI" id="CHEBI:15377"/>
        <dbReference type="ChEBI" id="CHEBI:58053"/>
        <dbReference type="ChEBI" id="CHEBI:58467"/>
        <dbReference type="EC" id="3.5.4.10"/>
    </reaction>
</comment>
<dbReference type="PROSITE" id="PS51855">
    <property type="entry name" value="MGS"/>
    <property type="match status" value="1"/>
</dbReference>
<evidence type="ECO:0000256" key="2">
    <source>
        <dbReference type="ARBA" id="ARBA00004954"/>
    </source>
</evidence>
<protein>
    <recommendedName>
        <fullName evidence="10">Bifunctional purine biosynthesis protein PurH</fullName>
    </recommendedName>
    <domain>
        <recommendedName>
            <fullName evidence="10">Phosphoribosylaminoimidazolecarboxamide formyltransferase</fullName>
            <ecNumber evidence="10">2.1.2.3</ecNumber>
        </recommendedName>
        <alternativeName>
            <fullName evidence="10">AICAR transformylase</fullName>
        </alternativeName>
    </domain>
    <domain>
        <recommendedName>
            <fullName evidence="10">IMP cyclohydrolase</fullName>
            <ecNumber evidence="10">3.5.4.10</ecNumber>
        </recommendedName>
        <alternativeName>
            <fullName evidence="10">ATIC</fullName>
        </alternativeName>
        <alternativeName>
            <fullName evidence="10">IMP synthase</fullName>
        </alternativeName>
        <alternativeName>
            <fullName evidence="10">Inosinicase</fullName>
        </alternativeName>
    </domain>
</protein>
<evidence type="ECO:0000313" key="13">
    <source>
        <dbReference type="Proteomes" id="UP000315825"/>
    </source>
</evidence>
<dbReference type="EC" id="3.5.4.10" evidence="10"/>
<keyword evidence="4 10" id="KW-0808">Transferase</keyword>
<dbReference type="GO" id="GO:0003937">
    <property type="term" value="F:IMP cyclohydrolase activity"/>
    <property type="evidence" value="ECO:0007669"/>
    <property type="project" value="UniProtKB-UniRule"/>
</dbReference>
<dbReference type="SMART" id="SM00798">
    <property type="entry name" value="AICARFT_IMPCHas"/>
    <property type="match status" value="1"/>
</dbReference>
<evidence type="ECO:0000256" key="3">
    <source>
        <dbReference type="ARBA" id="ARBA00007667"/>
    </source>
</evidence>
<evidence type="ECO:0000256" key="4">
    <source>
        <dbReference type="ARBA" id="ARBA00022679"/>
    </source>
</evidence>
<keyword evidence="7 10" id="KW-0511">Multifunctional enzyme</keyword>
<evidence type="ECO:0000256" key="5">
    <source>
        <dbReference type="ARBA" id="ARBA00022755"/>
    </source>
</evidence>
<dbReference type="UniPathway" id="UPA00074">
    <property type="reaction ID" value="UER00133"/>
</dbReference>
<dbReference type="AlphaFoldDB" id="A0A520MZ78"/>
<dbReference type="GO" id="GO:0006189">
    <property type="term" value="P:'de novo' IMP biosynthetic process"/>
    <property type="evidence" value="ECO:0007669"/>
    <property type="project" value="UniProtKB-UniRule"/>
</dbReference>
<keyword evidence="6 10" id="KW-0378">Hydrolase</keyword>
<accession>A0A520MZ78</accession>
<feature type="domain" description="MGS-like" evidence="11">
    <location>
        <begin position="1"/>
        <end position="143"/>
    </location>
</feature>
<dbReference type="InterPro" id="IPR036914">
    <property type="entry name" value="MGS-like_dom_sf"/>
</dbReference>
<dbReference type="PANTHER" id="PTHR11692:SF0">
    <property type="entry name" value="BIFUNCTIONAL PURINE BIOSYNTHESIS PROTEIN ATIC"/>
    <property type="match status" value="1"/>
</dbReference>
<dbReference type="PANTHER" id="PTHR11692">
    <property type="entry name" value="BIFUNCTIONAL PURINE BIOSYNTHESIS PROTEIN PURH"/>
    <property type="match status" value="1"/>
</dbReference>
<dbReference type="CDD" id="cd01421">
    <property type="entry name" value="IMPCH"/>
    <property type="match status" value="1"/>
</dbReference>
<organism evidence="12 13">
    <name type="scientific">SAR86 cluster bacterium</name>
    <dbReference type="NCBI Taxonomy" id="2030880"/>
    <lineage>
        <taxon>Bacteria</taxon>
        <taxon>Pseudomonadati</taxon>
        <taxon>Pseudomonadota</taxon>
        <taxon>Gammaproteobacteria</taxon>
        <taxon>SAR86 cluster</taxon>
    </lineage>
</organism>
<dbReference type="EC" id="2.1.2.3" evidence="10"/>
<comment type="domain">
    <text evidence="10">The IMP cyclohydrolase activity resides in the N-terminal region.</text>
</comment>
<comment type="pathway">
    <text evidence="2 10">Purine metabolism; IMP biosynthesis via de novo pathway; 5-formamido-1-(5-phospho-D-ribosyl)imidazole-4-carboxamide from 5-amino-1-(5-phospho-D-ribosyl)imidazole-4-carboxamide (10-formyl THF route): step 1/1.</text>
</comment>
<dbReference type="InterPro" id="IPR002695">
    <property type="entry name" value="PurH-like"/>
</dbReference>
<dbReference type="GO" id="GO:0005829">
    <property type="term" value="C:cytosol"/>
    <property type="evidence" value="ECO:0007669"/>
    <property type="project" value="TreeGrafter"/>
</dbReference>
<sequence length="494" mass="54349">MRIKTALISVYDKTGVLELAQRLKEKKIEIISSGGTSKYLKQNNIEVTEISEYTGFSEAFNGRVKTLHPKIHAGILARGNKDEKELKNLGAKKIDLVVVNLYPFSEEVAKGSSDHDIIEKIDIGGPAMIRAAAKNFEHTVVIAEPDRYLDINLDGISAEESKKLAGRAFTLTGYYDESVSDWFGPQEEYDSERIDLRYGENPHQIASIEISKNTLIDFKSPLQGKQISYNNGLDAISAWSCVNEFNRPAVCIVKHTNPCGVAEDSNLSSAYKRAFSTDPTSAFGGVIALNDMVDEDLAKEMMDNQFIEVLVAPNYSDGALKALSNKPNIRALIGKKGVKSPSESKSISGVFFHQTSDEVSFSEMKYDTKTKVVPSNKELEDLIFAMKVAKHVKSNAIIIAKDKMTLGIGAGQMSRVVSTKIAFMKAEEEGLNIKNCVLASDAFFPFRDNIDVAAAKGVKHIIQPGGSIKDDEVIAAADEYQISMTLTGFRHFKH</sequence>
<dbReference type="NCBIfam" id="TIGR00355">
    <property type="entry name" value="purH"/>
    <property type="match status" value="1"/>
</dbReference>
<evidence type="ECO:0000259" key="11">
    <source>
        <dbReference type="PROSITE" id="PS51855"/>
    </source>
</evidence>
<dbReference type="SUPFAM" id="SSF52335">
    <property type="entry name" value="Methylglyoxal synthase-like"/>
    <property type="match status" value="1"/>
</dbReference>
<dbReference type="HAMAP" id="MF_00139">
    <property type="entry name" value="PurH"/>
    <property type="match status" value="1"/>
</dbReference>
<dbReference type="InterPro" id="IPR011607">
    <property type="entry name" value="MGS-like_dom"/>
</dbReference>
<keyword evidence="5 10" id="KW-0658">Purine biosynthesis</keyword>
<dbReference type="Proteomes" id="UP000315825">
    <property type="component" value="Unassembled WGS sequence"/>
</dbReference>
<dbReference type="EMBL" id="SHBE01000004">
    <property type="protein sequence ID" value="RZO26476.1"/>
    <property type="molecule type" value="Genomic_DNA"/>
</dbReference>
<dbReference type="FunFam" id="3.40.50.1380:FF:000001">
    <property type="entry name" value="Bifunctional purine biosynthesis protein PurH"/>
    <property type="match status" value="1"/>
</dbReference>
<name>A0A520MZ78_9GAMM</name>
<gene>
    <name evidence="10 12" type="primary">purH</name>
    <name evidence="12" type="ORF">EVA92_02930</name>
</gene>
<evidence type="ECO:0000256" key="10">
    <source>
        <dbReference type="HAMAP-Rule" id="MF_00139"/>
    </source>
</evidence>
<evidence type="ECO:0000256" key="8">
    <source>
        <dbReference type="ARBA" id="ARBA00050488"/>
    </source>
</evidence>
<reference evidence="12 13" key="1">
    <citation type="submission" date="2019-02" db="EMBL/GenBank/DDBJ databases">
        <title>Prokaryotic population dynamics and viral predation in marine succession experiment using metagenomics: the confinement effect.</title>
        <authorList>
            <person name="Haro-Moreno J.M."/>
            <person name="Rodriguez-Valera F."/>
            <person name="Lopez-Perez M."/>
        </authorList>
    </citation>
    <scope>NUCLEOTIDE SEQUENCE [LARGE SCALE GENOMIC DNA]</scope>
    <source>
        <strain evidence="12">MED-G159</strain>
    </source>
</reference>
<dbReference type="NCBIfam" id="NF002049">
    <property type="entry name" value="PRK00881.1"/>
    <property type="match status" value="1"/>
</dbReference>
<evidence type="ECO:0000256" key="7">
    <source>
        <dbReference type="ARBA" id="ARBA00023268"/>
    </source>
</evidence>
<proteinExistence type="inferred from homology"/>
<dbReference type="SUPFAM" id="SSF53927">
    <property type="entry name" value="Cytidine deaminase-like"/>
    <property type="match status" value="1"/>
</dbReference>
<dbReference type="Gene3D" id="3.40.140.20">
    <property type="match status" value="2"/>
</dbReference>
<dbReference type="InterPro" id="IPR016193">
    <property type="entry name" value="Cytidine_deaminase-like"/>
</dbReference>
<dbReference type="Pfam" id="PF01808">
    <property type="entry name" value="AICARFT_IMPCHas"/>
    <property type="match status" value="1"/>
</dbReference>
<evidence type="ECO:0000313" key="12">
    <source>
        <dbReference type="EMBL" id="RZO26476.1"/>
    </source>
</evidence>
<dbReference type="FunFam" id="3.40.140.20:FF:000001">
    <property type="entry name" value="Bifunctional purine biosynthesis protein PurH"/>
    <property type="match status" value="1"/>
</dbReference>
<dbReference type="SMART" id="SM00851">
    <property type="entry name" value="MGS"/>
    <property type="match status" value="1"/>
</dbReference>
<dbReference type="Pfam" id="PF02142">
    <property type="entry name" value="MGS"/>
    <property type="match status" value="1"/>
</dbReference>
<comment type="caution">
    <text evidence="12">The sequence shown here is derived from an EMBL/GenBank/DDBJ whole genome shotgun (WGS) entry which is preliminary data.</text>
</comment>
<dbReference type="PIRSF" id="PIRSF000414">
    <property type="entry name" value="AICARFT_IMPCHas"/>
    <property type="match status" value="1"/>
</dbReference>
<dbReference type="GO" id="GO:0004643">
    <property type="term" value="F:phosphoribosylaminoimidazolecarboxamide formyltransferase activity"/>
    <property type="evidence" value="ECO:0007669"/>
    <property type="project" value="UniProtKB-UniRule"/>
</dbReference>
<comment type="catalytic activity">
    <reaction evidence="8 10">
        <text>(6R)-10-formyltetrahydrofolate + 5-amino-1-(5-phospho-beta-D-ribosyl)imidazole-4-carboxamide = 5-formamido-1-(5-phospho-D-ribosyl)imidazole-4-carboxamide + (6S)-5,6,7,8-tetrahydrofolate</text>
        <dbReference type="Rhea" id="RHEA:22192"/>
        <dbReference type="ChEBI" id="CHEBI:57453"/>
        <dbReference type="ChEBI" id="CHEBI:58467"/>
        <dbReference type="ChEBI" id="CHEBI:58475"/>
        <dbReference type="ChEBI" id="CHEBI:195366"/>
        <dbReference type="EC" id="2.1.2.3"/>
    </reaction>
</comment>
<evidence type="ECO:0000256" key="1">
    <source>
        <dbReference type="ARBA" id="ARBA00004844"/>
    </source>
</evidence>
<dbReference type="InterPro" id="IPR024051">
    <property type="entry name" value="AICAR_Tfase_dup_dom_sf"/>
</dbReference>